<dbReference type="SUPFAM" id="SSF51905">
    <property type="entry name" value="FAD/NAD(P)-binding domain"/>
    <property type="match status" value="1"/>
</dbReference>
<dbReference type="GO" id="GO:0005737">
    <property type="term" value="C:cytoplasm"/>
    <property type="evidence" value="ECO:0007669"/>
    <property type="project" value="TreeGrafter"/>
</dbReference>
<dbReference type="PANTHER" id="PTHR43735">
    <property type="entry name" value="APOPTOSIS-INDUCING FACTOR 1"/>
    <property type="match status" value="1"/>
</dbReference>
<keyword evidence="4" id="KW-0560">Oxidoreductase</keyword>
<evidence type="ECO:0000313" key="6">
    <source>
        <dbReference type="EMBL" id="CCG82077.1"/>
    </source>
</evidence>
<evidence type="ECO:0000313" key="7">
    <source>
        <dbReference type="Proteomes" id="UP000013776"/>
    </source>
</evidence>
<dbReference type="PRINTS" id="PR00411">
    <property type="entry name" value="PNDRDTASEI"/>
</dbReference>
<sequence>MPEIVIIGAGPAGIQLAQALEKNKPALPSDVKITLIDKRDYYYHIVAALRSPVEPQVGEQATIPYDRVFKNSSRARIVKAEATKIDETYVYTDASDVNAKIAYAYLVIATGSSWAQQLNLPNARTEALKVLQDQGADIAAAKKIIVVGGGAVGTELAGEIAAKYSGQKAKDVTLVHRGSALLNDVYPAKLRKNLKSQLESLGVHVLTGISVEGELQAGQVTFSNGQSQSCDLIYSTTGGKPNSRLIKDLDASAVSTNGSVRVEKSLQVVGHPKIFALGDVADLKEQKQVAKIPGHVAVVAMNLVSLIKENKTTKKYDGQRELIIVTVGKKGGAGWLFGWNIGSFMAAMMKSKGLFLAPTRKTLGY</sequence>
<evidence type="ECO:0000256" key="2">
    <source>
        <dbReference type="ARBA" id="ARBA00022630"/>
    </source>
</evidence>
<dbReference type="VEuPathDB" id="FungiDB:TAPDE_002009"/>
<organism evidence="6 7">
    <name type="scientific">Taphrina deformans (strain PYCC 5710 / ATCC 11124 / CBS 356.35 / IMI 108563 / JCM 9778 / NBRC 8474)</name>
    <name type="common">Peach leaf curl fungus</name>
    <name type="synonym">Lalaria deformans</name>
    <dbReference type="NCBI Taxonomy" id="1097556"/>
    <lineage>
        <taxon>Eukaryota</taxon>
        <taxon>Fungi</taxon>
        <taxon>Dikarya</taxon>
        <taxon>Ascomycota</taxon>
        <taxon>Taphrinomycotina</taxon>
        <taxon>Taphrinomycetes</taxon>
        <taxon>Taphrinales</taxon>
        <taxon>Taphrinaceae</taxon>
        <taxon>Taphrina</taxon>
    </lineage>
</organism>
<dbReference type="Gene3D" id="3.50.50.100">
    <property type="match status" value="1"/>
</dbReference>
<dbReference type="PRINTS" id="PR00368">
    <property type="entry name" value="FADPNR"/>
</dbReference>
<dbReference type="eggNOG" id="KOG2495">
    <property type="taxonomic scope" value="Eukaryota"/>
</dbReference>
<keyword evidence="2" id="KW-0285">Flavoprotein</keyword>
<feature type="domain" description="FAD/NAD(P)-binding" evidence="5">
    <location>
        <begin position="3"/>
        <end position="288"/>
    </location>
</feature>
<keyword evidence="7" id="KW-1185">Reference proteome</keyword>
<evidence type="ECO:0000256" key="3">
    <source>
        <dbReference type="ARBA" id="ARBA00022827"/>
    </source>
</evidence>
<dbReference type="Proteomes" id="UP000013776">
    <property type="component" value="Unassembled WGS sequence"/>
</dbReference>
<dbReference type="OrthoDB" id="202203at2759"/>
<dbReference type="Pfam" id="PF07992">
    <property type="entry name" value="Pyr_redox_2"/>
    <property type="match status" value="1"/>
</dbReference>
<dbReference type="PANTHER" id="PTHR43735:SF3">
    <property type="entry name" value="FERROPTOSIS SUPPRESSOR PROTEIN 1"/>
    <property type="match status" value="1"/>
</dbReference>
<proteinExistence type="inferred from homology"/>
<dbReference type="InterPro" id="IPR023753">
    <property type="entry name" value="FAD/NAD-binding_dom"/>
</dbReference>
<keyword evidence="3" id="KW-0274">FAD</keyword>
<gene>
    <name evidence="6" type="ORF">TAPDE_002009</name>
</gene>
<accession>R4XFH5</accession>
<name>R4XFH5_TAPDE</name>
<dbReference type="STRING" id="1097556.R4XFH5"/>
<comment type="similarity">
    <text evidence="1">Belongs to the FAD-dependent oxidoreductase family.</text>
</comment>
<dbReference type="GO" id="GO:0050660">
    <property type="term" value="F:flavin adenine dinucleotide binding"/>
    <property type="evidence" value="ECO:0007669"/>
    <property type="project" value="TreeGrafter"/>
</dbReference>
<dbReference type="GO" id="GO:0004174">
    <property type="term" value="F:electron-transferring-flavoprotein dehydrogenase activity"/>
    <property type="evidence" value="ECO:0007669"/>
    <property type="project" value="TreeGrafter"/>
</dbReference>
<evidence type="ECO:0000259" key="5">
    <source>
        <dbReference type="Pfam" id="PF07992"/>
    </source>
</evidence>
<protein>
    <submittedName>
        <fullName evidence="6">Amid-like NADH oxidoreductase</fullName>
    </submittedName>
</protein>
<dbReference type="InterPro" id="IPR036188">
    <property type="entry name" value="FAD/NAD-bd_sf"/>
</dbReference>
<comment type="caution">
    <text evidence="6">The sequence shown here is derived from an EMBL/GenBank/DDBJ whole genome shotgun (WGS) entry which is preliminary data.</text>
</comment>
<dbReference type="EMBL" id="CAHR02000069">
    <property type="protein sequence ID" value="CCG82077.1"/>
    <property type="molecule type" value="Genomic_DNA"/>
</dbReference>
<reference evidence="6 7" key="1">
    <citation type="journal article" date="2013" name="MBio">
        <title>Genome sequencing of the plant pathogen Taphrina deformans, the causal agent of peach leaf curl.</title>
        <authorList>
            <person name="Cisse O.H."/>
            <person name="Almeida J.M.G.C.F."/>
            <person name="Fonseca A."/>
            <person name="Kumar A.A."/>
            <person name="Salojaervi J."/>
            <person name="Overmyer K."/>
            <person name="Hauser P.M."/>
            <person name="Pagni M."/>
        </authorList>
    </citation>
    <scope>NUCLEOTIDE SEQUENCE [LARGE SCALE GENOMIC DNA]</scope>
    <source>
        <strain evidence="7">PYCC 5710 / ATCC 11124 / CBS 356.35 / IMI 108563 / JCM 9778 / NBRC 8474</strain>
    </source>
</reference>
<evidence type="ECO:0000256" key="4">
    <source>
        <dbReference type="ARBA" id="ARBA00023002"/>
    </source>
</evidence>
<dbReference type="AlphaFoldDB" id="R4XFH5"/>
<evidence type="ECO:0000256" key="1">
    <source>
        <dbReference type="ARBA" id="ARBA00006442"/>
    </source>
</evidence>